<feature type="non-terminal residue" evidence="1">
    <location>
        <position position="1"/>
    </location>
</feature>
<name>A0A7T8KL42_CALRO</name>
<gene>
    <name evidence="1" type="ORF">FKW44_003109</name>
</gene>
<sequence length="78" mass="8526">DLLDKGVFESALQETESANEVGLSDSEGGNLRGKFPDYGNRKIICLFCSESFGLLRIFDDTDPTPVKSAKAIQSEAFH</sequence>
<dbReference type="EMBL" id="CP045891">
    <property type="protein sequence ID" value="QQP57945.1"/>
    <property type="molecule type" value="Genomic_DNA"/>
</dbReference>
<protein>
    <submittedName>
        <fullName evidence="1">Pebbled</fullName>
    </submittedName>
</protein>
<feature type="non-terminal residue" evidence="1">
    <location>
        <position position="78"/>
    </location>
</feature>
<dbReference type="Proteomes" id="UP000595437">
    <property type="component" value="Chromosome 2"/>
</dbReference>
<evidence type="ECO:0000313" key="1">
    <source>
        <dbReference type="EMBL" id="QQP57945.1"/>
    </source>
</evidence>
<accession>A0A7T8KL42</accession>
<proteinExistence type="predicted"/>
<keyword evidence="2" id="KW-1185">Reference proteome</keyword>
<dbReference type="AlphaFoldDB" id="A0A7T8KL42"/>
<evidence type="ECO:0000313" key="2">
    <source>
        <dbReference type="Proteomes" id="UP000595437"/>
    </source>
</evidence>
<reference evidence="2" key="1">
    <citation type="submission" date="2021-01" db="EMBL/GenBank/DDBJ databases">
        <title>Caligus Genome Assembly.</title>
        <authorList>
            <person name="Gallardo-Escarate C."/>
        </authorList>
    </citation>
    <scope>NUCLEOTIDE SEQUENCE [LARGE SCALE GENOMIC DNA]</scope>
</reference>
<organism evidence="1 2">
    <name type="scientific">Caligus rogercresseyi</name>
    <name type="common">Sea louse</name>
    <dbReference type="NCBI Taxonomy" id="217165"/>
    <lineage>
        <taxon>Eukaryota</taxon>
        <taxon>Metazoa</taxon>
        <taxon>Ecdysozoa</taxon>
        <taxon>Arthropoda</taxon>
        <taxon>Crustacea</taxon>
        <taxon>Multicrustacea</taxon>
        <taxon>Hexanauplia</taxon>
        <taxon>Copepoda</taxon>
        <taxon>Siphonostomatoida</taxon>
        <taxon>Caligidae</taxon>
        <taxon>Caligus</taxon>
    </lineage>
</organism>